<reference evidence="1" key="1">
    <citation type="submission" date="2021-04" db="EMBL/GenBank/DDBJ databases">
        <title>Biosynthetic gene clusters of Dactylosporangioum roseum.</title>
        <authorList>
            <person name="Hartkoorn R.C."/>
            <person name="Beaudoing E."/>
            <person name="Hot D."/>
            <person name="Moureu S."/>
        </authorList>
    </citation>
    <scope>NUCLEOTIDE SEQUENCE</scope>
    <source>
        <strain evidence="1">NRRL B-16295</strain>
    </source>
</reference>
<keyword evidence="2" id="KW-1185">Reference proteome</keyword>
<protein>
    <submittedName>
        <fullName evidence="1">Uncharacterized protein</fullName>
    </submittedName>
</protein>
<accession>A0ABY5ZC82</accession>
<name>A0ABY5ZC82_9ACTN</name>
<evidence type="ECO:0000313" key="1">
    <source>
        <dbReference type="EMBL" id="UWZ39641.1"/>
    </source>
</evidence>
<sequence>MLIGRAGGTIEISNARFYDAVLPDSGQVERFRVEELGDALRLTAMPRPDQH</sequence>
<dbReference type="EMBL" id="CP073721">
    <property type="protein sequence ID" value="UWZ39641.1"/>
    <property type="molecule type" value="Genomic_DNA"/>
</dbReference>
<gene>
    <name evidence="1" type="ORF">Drose_16295</name>
</gene>
<evidence type="ECO:0000313" key="2">
    <source>
        <dbReference type="Proteomes" id="UP001058271"/>
    </source>
</evidence>
<proteinExistence type="predicted"/>
<dbReference type="RefSeq" id="WP_260729067.1">
    <property type="nucleotide sequence ID" value="NZ_BAAABS010000012.1"/>
</dbReference>
<organism evidence="1 2">
    <name type="scientific">Dactylosporangium roseum</name>
    <dbReference type="NCBI Taxonomy" id="47989"/>
    <lineage>
        <taxon>Bacteria</taxon>
        <taxon>Bacillati</taxon>
        <taxon>Actinomycetota</taxon>
        <taxon>Actinomycetes</taxon>
        <taxon>Micromonosporales</taxon>
        <taxon>Micromonosporaceae</taxon>
        <taxon>Dactylosporangium</taxon>
    </lineage>
</organism>
<dbReference type="Proteomes" id="UP001058271">
    <property type="component" value="Chromosome"/>
</dbReference>